<comment type="caution">
    <text evidence="1">The sequence shown here is derived from an EMBL/GenBank/DDBJ whole genome shotgun (WGS) entry which is preliminary data.</text>
</comment>
<dbReference type="AlphaFoldDB" id="A0A922DAY4"/>
<proteinExistence type="predicted"/>
<dbReference type="Proteomes" id="UP000811246">
    <property type="component" value="Chromosome 14"/>
</dbReference>
<gene>
    <name evidence="1" type="ORF">I3842_14G094600</name>
</gene>
<name>A0A922DAY4_CARIL</name>
<reference evidence="1" key="1">
    <citation type="submission" date="2021-01" db="EMBL/GenBank/DDBJ databases">
        <authorList>
            <person name="Lovell J.T."/>
            <person name="Bentley N."/>
            <person name="Bhattarai G."/>
            <person name="Jenkins J.W."/>
            <person name="Sreedasyam A."/>
            <person name="Alarcon Y."/>
            <person name="Bock C."/>
            <person name="Boston L."/>
            <person name="Carlson J."/>
            <person name="Cervantes K."/>
            <person name="Clermont K."/>
            <person name="Krom N."/>
            <person name="Kubenka K."/>
            <person name="Mamidi S."/>
            <person name="Mattison C."/>
            <person name="Monteros M."/>
            <person name="Pisani C."/>
            <person name="Plott C."/>
            <person name="Rajasekar S."/>
            <person name="Rhein H.S."/>
            <person name="Rohla C."/>
            <person name="Song M."/>
            <person name="Hilaire R.S."/>
            <person name="Shu S."/>
            <person name="Wells L."/>
            <person name="Wang X."/>
            <person name="Webber J."/>
            <person name="Heerema R.J."/>
            <person name="Klein P."/>
            <person name="Conner P."/>
            <person name="Grauke L."/>
            <person name="Grimwood J."/>
            <person name="Schmutz J."/>
            <person name="Randall J.J."/>
        </authorList>
    </citation>
    <scope>NUCLEOTIDE SEQUENCE</scope>
    <source>
        <tissue evidence="1">Leaf</tissue>
    </source>
</reference>
<organism evidence="1 2">
    <name type="scientific">Carya illinoinensis</name>
    <name type="common">Pecan</name>
    <dbReference type="NCBI Taxonomy" id="32201"/>
    <lineage>
        <taxon>Eukaryota</taxon>
        <taxon>Viridiplantae</taxon>
        <taxon>Streptophyta</taxon>
        <taxon>Embryophyta</taxon>
        <taxon>Tracheophyta</taxon>
        <taxon>Spermatophyta</taxon>
        <taxon>Magnoliopsida</taxon>
        <taxon>eudicotyledons</taxon>
        <taxon>Gunneridae</taxon>
        <taxon>Pentapetalae</taxon>
        <taxon>rosids</taxon>
        <taxon>fabids</taxon>
        <taxon>Fagales</taxon>
        <taxon>Juglandaceae</taxon>
        <taxon>Carya</taxon>
    </lineage>
</organism>
<dbReference type="EMBL" id="CM031838">
    <property type="protein sequence ID" value="KAG6678718.1"/>
    <property type="molecule type" value="Genomic_DNA"/>
</dbReference>
<protein>
    <submittedName>
        <fullName evidence="1">Uncharacterized protein</fullName>
    </submittedName>
</protein>
<sequence length="150" mass="17533">MQKNRCRKTDAEKTDAEKNRCRTNKCRHAENSTMQQTNKCRHAENSTMQQTNKCRRAEKCKHTDQTHMDSTPMQKKCCWKASFSCFCTWKKNTHMQEHITRTLVSEKRLEINKLKVIQSCCLSTEIDIKEIGCLSTEFDMEVIKGCCLST</sequence>
<evidence type="ECO:0000313" key="1">
    <source>
        <dbReference type="EMBL" id="KAG6678718.1"/>
    </source>
</evidence>
<accession>A0A922DAY4</accession>
<evidence type="ECO:0000313" key="2">
    <source>
        <dbReference type="Proteomes" id="UP000811246"/>
    </source>
</evidence>